<dbReference type="KEGG" id="llp:GH975_10240"/>
<dbReference type="SUPFAM" id="SSF52172">
    <property type="entry name" value="CheY-like"/>
    <property type="match status" value="1"/>
</dbReference>
<dbReference type="PANTHER" id="PTHR45138">
    <property type="entry name" value="REGULATORY COMPONENTS OF SENSORY TRANSDUCTION SYSTEM"/>
    <property type="match status" value="1"/>
</dbReference>
<feature type="domain" description="Response regulatory" evidence="6">
    <location>
        <begin position="2"/>
        <end position="119"/>
    </location>
</feature>
<dbReference type="Pfam" id="PF00072">
    <property type="entry name" value="Response_reg"/>
    <property type="match status" value="1"/>
</dbReference>
<evidence type="ECO:0000259" key="7">
    <source>
        <dbReference type="PROSITE" id="PS50887"/>
    </source>
</evidence>
<reference evidence="8 9" key="1">
    <citation type="submission" date="2019-11" db="EMBL/GenBank/DDBJ databases">
        <authorList>
            <person name="Khan S.A."/>
            <person name="Jeon C.O."/>
            <person name="Chun B.H."/>
        </authorList>
    </citation>
    <scope>NUCLEOTIDE SEQUENCE [LARGE SCALE GENOMIC DNA]</scope>
    <source>
        <strain evidence="8 9">IMCC 1097</strain>
    </source>
</reference>
<feature type="coiled-coil region" evidence="5">
    <location>
        <begin position="114"/>
        <end position="141"/>
    </location>
</feature>
<evidence type="ECO:0000256" key="3">
    <source>
        <dbReference type="ARBA" id="ARBA00034247"/>
    </source>
</evidence>
<evidence type="ECO:0000313" key="8">
    <source>
        <dbReference type="EMBL" id="QGG80926.1"/>
    </source>
</evidence>
<evidence type="ECO:0000256" key="2">
    <source>
        <dbReference type="ARBA" id="ARBA00012528"/>
    </source>
</evidence>
<dbReference type="Gene3D" id="3.30.70.270">
    <property type="match status" value="1"/>
</dbReference>
<dbReference type="PROSITE" id="PS50110">
    <property type="entry name" value="RESPONSE_REGULATORY"/>
    <property type="match status" value="1"/>
</dbReference>
<comment type="catalytic activity">
    <reaction evidence="3">
        <text>2 GTP = 3',3'-c-di-GMP + 2 diphosphate</text>
        <dbReference type="Rhea" id="RHEA:24898"/>
        <dbReference type="ChEBI" id="CHEBI:33019"/>
        <dbReference type="ChEBI" id="CHEBI:37565"/>
        <dbReference type="ChEBI" id="CHEBI:58805"/>
        <dbReference type="EC" id="2.7.7.65"/>
    </reaction>
</comment>
<dbReference type="NCBIfam" id="TIGR00254">
    <property type="entry name" value="GGDEF"/>
    <property type="match status" value="1"/>
</dbReference>
<comment type="cofactor">
    <cofactor evidence="1">
        <name>Mg(2+)</name>
        <dbReference type="ChEBI" id="CHEBI:18420"/>
    </cofactor>
</comment>
<evidence type="ECO:0000313" key="9">
    <source>
        <dbReference type="Proteomes" id="UP000388235"/>
    </source>
</evidence>
<keyword evidence="4" id="KW-0597">Phosphoprotein</keyword>
<dbReference type="InterPro" id="IPR029787">
    <property type="entry name" value="Nucleotide_cyclase"/>
</dbReference>
<dbReference type="Proteomes" id="UP000388235">
    <property type="component" value="Chromosome"/>
</dbReference>
<dbReference type="EC" id="2.7.7.65" evidence="2"/>
<dbReference type="Gene3D" id="3.40.50.2300">
    <property type="match status" value="1"/>
</dbReference>
<name>A0A5Q2QFX3_9GAMM</name>
<evidence type="ECO:0000259" key="6">
    <source>
        <dbReference type="PROSITE" id="PS50110"/>
    </source>
</evidence>
<dbReference type="SUPFAM" id="SSF55073">
    <property type="entry name" value="Nucleotide cyclase"/>
    <property type="match status" value="1"/>
</dbReference>
<gene>
    <name evidence="8" type="ORF">GH975_10240</name>
</gene>
<evidence type="ECO:0000256" key="1">
    <source>
        <dbReference type="ARBA" id="ARBA00001946"/>
    </source>
</evidence>
<proteinExistence type="predicted"/>
<dbReference type="AlphaFoldDB" id="A0A5Q2QFX3"/>
<dbReference type="InterPro" id="IPR001789">
    <property type="entry name" value="Sig_transdc_resp-reg_receiver"/>
</dbReference>
<dbReference type="SMART" id="SM00448">
    <property type="entry name" value="REC"/>
    <property type="match status" value="1"/>
</dbReference>
<dbReference type="EMBL" id="CP045871">
    <property type="protein sequence ID" value="QGG80926.1"/>
    <property type="molecule type" value="Genomic_DNA"/>
</dbReference>
<keyword evidence="9" id="KW-1185">Reference proteome</keyword>
<dbReference type="InterPro" id="IPR043128">
    <property type="entry name" value="Rev_trsase/Diguanyl_cyclase"/>
</dbReference>
<dbReference type="InterPro" id="IPR011006">
    <property type="entry name" value="CheY-like_superfamily"/>
</dbReference>
<dbReference type="OrthoDB" id="9812260at2"/>
<dbReference type="GO" id="GO:0052621">
    <property type="term" value="F:diguanylate cyclase activity"/>
    <property type="evidence" value="ECO:0007669"/>
    <property type="project" value="UniProtKB-EC"/>
</dbReference>
<organism evidence="8 9">
    <name type="scientific">Litorivicinus lipolyticus</name>
    <dbReference type="NCBI Taxonomy" id="418701"/>
    <lineage>
        <taxon>Bacteria</taxon>
        <taxon>Pseudomonadati</taxon>
        <taxon>Pseudomonadota</taxon>
        <taxon>Gammaproteobacteria</taxon>
        <taxon>Oceanospirillales</taxon>
        <taxon>Litorivicinaceae</taxon>
        <taxon>Litorivicinus</taxon>
    </lineage>
</organism>
<feature type="domain" description="GGDEF" evidence="7">
    <location>
        <begin position="169"/>
        <end position="310"/>
    </location>
</feature>
<dbReference type="Pfam" id="PF00990">
    <property type="entry name" value="GGDEF"/>
    <property type="match status" value="1"/>
</dbReference>
<dbReference type="GO" id="GO:0000160">
    <property type="term" value="P:phosphorelay signal transduction system"/>
    <property type="evidence" value="ECO:0007669"/>
    <property type="project" value="InterPro"/>
</dbReference>
<dbReference type="InterPro" id="IPR000160">
    <property type="entry name" value="GGDEF_dom"/>
</dbReference>
<sequence>MHVLVVDDHHDDLMQVERVLKNDPTLQYTLCDRPDRALNLLNKGSVDLLLLDIHMPGMDGLKMIQQVRSMQGETWLPTIFMTGVLDAKTRIRSLDSGGDAILTKPIEAEVMMGQVAAMRRLVDAQRRLKESRDEMENIAREDNLTGILNRRGIDQELQQAIALSWRFNTPMSLLLIDVDRFKLYNEAHGHLAGDEVLRQVGKGLGGCMQRQSDVLGRFGGEEFILGLPATDQVGAAAVGQRVLETLTEIGLTTDTNPAGHVTVSVGIATLIPTGGPMDVTKRALDLLQVADQAMYEAKGAGGAAIRTATCSEVST</sequence>
<accession>A0A5Q2QFX3</accession>
<dbReference type="SMART" id="SM00267">
    <property type="entry name" value="GGDEF"/>
    <property type="match status" value="1"/>
</dbReference>
<protein>
    <recommendedName>
        <fullName evidence="2">diguanylate cyclase</fullName>
        <ecNumber evidence="2">2.7.7.65</ecNumber>
    </recommendedName>
</protein>
<keyword evidence="5" id="KW-0175">Coiled coil</keyword>
<dbReference type="CDD" id="cd01949">
    <property type="entry name" value="GGDEF"/>
    <property type="match status" value="1"/>
</dbReference>
<feature type="modified residue" description="4-aspartylphosphate" evidence="4">
    <location>
        <position position="52"/>
    </location>
</feature>
<dbReference type="PROSITE" id="PS50887">
    <property type="entry name" value="GGDEF"/>
    <property type="match status" value="1"/>
</dbReference>
<dbReference type="RefSeq" id="WP_153714429.1">
    <property type="nucleotide sequence ID" value="NZ_CP045871.1"/>
</dbReference>
<dbReference type="InterPro" id="IPR050469">
    <property type="entry name" value="Diguanylate_Cyclase"/>
</dbReference>
<dbReference type="FunFam" id="3.30.70.270:FF:000001">
    <property type="entry name" value="Diguanylate cyclase domain protein"/>
    <property type="match status" value="1"/>
</dbReference>
<dbReference type="PANTHER" id="PTHR45138:SF9">
    <property type="entry name" value="DIGUANYLATE CYCLASE DGCM-RELATED"/>
    <property type="match status" value="1"/>
</dbReference>
<evidence type="ECO:0000256" key="5">
    <source>
        <dbReference type="SAM" id="Coils"/>
    </source>
</evidence>
<evidence type="ECO:0000256" key="4">
    <source>
        <dbReference type="PROSITE-ProRule" id="PRU00169"/>
    </source>
</evidence>